<dbReference type="Proteomes" id="UP000248790">
    <property type="component" value="Unassembled WGS sequence"/>
</dbReference>
<evidence type="ECO:0000313" key="2">
    <source>
        <dbReference type="Proteomes" id="UP000248790"/>
    </source>
</evidence>
<gene>
    <name evidence="1" type="ORF">LX87_03164</name>
</gene>
<sequence length="227" mass="26418">MSLIDLKLIHELYLEAADSHNRLLECCYNWNDSIQELDSNALATLVITHTQAKNLDRGLYVLHQICTDFAAGHLERYEQKHRELFGPDSARAYDPFEELEADFIGDSPYDLPPTIEQYGPLVKLASQFSQIKQMKREGIEGKFKPAPQYLKITNDQGEIIHVPQAYVPAPIWLRHEYERDIEEIQVEYCLDHYNQFYAKVVELIRSYRLTGDYQTCAREILALYKAC</sequence>
<dbReference type="EMBL" id="QLMC01000004">
    <property type="protein sequence ID" value="RAJ95419.1"/>
    <property type="molecule type" value="Genomic_DNA"/>
</dbReference>
<reference evidence="1 2" key="1">
    <citation type="submission" date="2018-06" db="EMBL/GenBank/DDBJ databases">
        <title>Genomic Encyclopedia of Archaeal and Bacterial Type Strains, Phase II (KMG-II): from individual species to whole genera.</title>
        <authorList>
            <person name="Goeker M."/>
        </authorList>
    </citation>
    <scope>NUCLEOTIDE SEQUENCE [LARGE SCALE GENOMIC DNA]</scope>
    <source>
        <strain evidence="1 2">DSM 21851</strain>
    </source>
</reference>
<accession>A0A327WZS1</accession>
<organism evidence="1 2">
    <name type="scientific">Larkinella arboricola</name>
    <dbReference type="NCBI Taxonomy" id="643671"/>
    <lineage>
        <taxon>Bacteria</taxon>
        <taxon>Pseudomonadati</taxon>
        <taxon>Bacteroidota</taxon>
        <taxon>Cytophagia</taxon>
        <taxon>Cytophagales</taxon>
        <taxon>Spirosomataceae</taxon>
        <taxon>Larkinella</taxon>
    </lineage>
</organism>
<proteinExistence type="predicted"/>
<evidence type="ECO:0000313" key="1">
    <source>
        <dbReference type="EMBL" id="RAJ95419.1"/>
    </source>
</evidence>
<protein>
    <submittedName>
        <fullName evidence="1">Uncharacterized protein</fullName>
    </submittedName>
</protein>
<dbReference type="RefSeq" id="WP_111629235.1">
    <property type="nucleotide sequence ID" value="NZ_QLMC01000004.1"/>
</dbReference>
<dbReference type="OrthoDB" id="955645at2"/>
<dbReference type="AlphaFoldDB" id="A0A327WZS1"/>
<comment type="caution">
    <text evidence="1">The sequence shown here is derived from an EMBL/GenBank/DDBJ whole genome shotgun (WGS) entry which is preliminary data.</text>
</comment>
<name>A0A327WZS1_LARAB</name>
<keyword evidence="2" id="KW-1185">Reference proteome</keyword>